<dbReference type="RefSeq" id="WP_253964290.1">
    <property type="nucleotide sequence ID" value="NZ_JALHBS010000053.1"/>
</dbReference>
<gene>
    <name evidence="3" type="ORF">MJ956_09800</name>
</gene>
<comment type="caution">
    <text evidence="3">The sequence shown here is derived from an EMBL/GenBank/DDBJ whole genome shotgun (WGS) entry which is preliminary data.</text>
</comment>
<dbReference type="AlphaFoldDB" id="A0A9X2KIB6"/>
<evidence type="ECO:0000256" key="2">
    <source>
        <dbReference type="ARBA" id="ARBA00022679"/>
    </source>
</evidence>
<keyword evidence="2" id="KW-0808">Transferase</keyword>
<dbReference type="Gene3D" id="3.40.50.12710">
    <property type="match status" value="1"/>
</dbReference>
<dbReference type="Pfam" id="PF02636">
    <property type="entry name" value="Methyltransf_28"/>
    <property type="match status" value="1"/>
</dbReference>
<dbReference type="SUPFAM" id="SSF53335">
    <property type="entry name" value="S-adenosyl-L-methionine-dependent methyltransferases"/>
    <property type="match status" value="1"/>
</dbReference>
<evidence type="ECO:0000313" key="3">
    <source>
        <dbReference type="EMBL" id="MCP3055437.1"/>
    </source>
</evidence>
<dbReference type="InterPro" id="IPR003788">
    <property type="entry name" value="NDUFAF7"/>
</dbReference>
<evidence type="ECO:0000313" key="4">
    <source>
        <dbReference type="Proteomes" id="UP001155220"/>
    </source>
</evidence>
<name>A0A9X2KIB6_9HYPH</name>
<accession>A0A9X2KIB6</accession>
<sequence>MTPLARKIAEQIRADGPIGLDRYWNLALFDRDHGYYSAREPFGRTGDFITAPDISQMFGELIGAWIAAAWREHGCPSPFLLAEIGPGRGTLMADMLRTLRSVTPDCLKAAKVRLVETSDRLAAEQMAVLGRFDLPIRRVRRIEDMEREPLFLVANELFDALAIRQFVFDGATWRERCVSVADSGRLEFVLCQARPDLPGTIAATLPRSPMAGAVVELSPARETLATTVAQRLAKDGGAGLFIDYGHAATGFGDTLQAIHGHAFADPLDRPGEADLTSHVDFERIGAPFRQAGLAVSPVAPQGDFLLALGLLERAGRLGNEMDEAGQEEIRAAVARLAGTGEKKMGILFKVLAVSSRPLSLPPFGLSGFG</sequence>
<proteinExistence type="predicted"/>
<dbReference type="InterPro" id="IPR038375">
    <property type="entry name" value="NDUFAF7_sf"/>
</dbReference>
<reference evidence="3" key="1">
    <citation type="submission" date="2022-03" db="EMBL/GenBank/DDBJ databases">
        <title>Aurantimonas Liuensis sp. Nov., isolated from the hadal seawater of the Mariana Trench.</title>
        <authorList>
            <person name="Liu R."/>
        </authorList>
    </citation>
    <scope>NUCLEOTIDE SEQUENCE</scope>
    <source>
        <strain evidence="3">LRZ36</strain>
    </source>
</reference>
<keyword evidence="1 3" id="KW-0489">Methyltransferase</keyword>
<dbReference type="EMBL" id="JALHBS010000053">
    <property type="protein sequence ID" value="MCP3055437.1"/>
    <property type="molecule type" value="Genomic_DNA"/>
</dbReference>
<dbReference type="InterPro" id="IPR029063">
    <property type="entry name" value="SAM-dependent_MTases_sf"/>
</dbReference>
<evidence type="ECO:0000256" key="1">
    <source>
        <dbReference type="ARBA" id="ARBA00022603"/>
    </source>
</evidence>
<protein>
    <submittedName>
        <fullName evidence="3">Class I SAM-dependent methyltransferase</fullName>
    </submittedName>
</protein>
<keyword evidence="4" id="KW-1185">Reference proteome</keyword>
<dbReference type="GO" id="GO:0035243">
    <property type="term" value="F:protein-arginine omega-N symmetric methyltransferase activity"/>
    <property type="evidence" value="ECO:0007669"/>
    <property type="project" value="TreeGrafter"/>
</dbReference>
<dbReference type="PANTHER" id="PTHR12049">
    <property type="entry name" value="PROTEIN ARGININE METHYLTRANSFERASE NDUFAF7, MITOCHONDRIAL"/>
    <property type="match status" value="1"/>
</dbReference>
<dbReference type="Proteomes" id="UP001155220">
    <property type="component" value="Unassembled WGS sequence"/>
</dbReference>
<dbReference type="PANTHER" id="PTHR12049:SF7">
    <property type="entry name" value="PROTEIN ARGININE METHYLTRANSFERASE NDUFAF7, MITOCHONDRIAL"/>
    <property type="match status" value="1"/>
</dbReference>
<dbReference type="GO" id="GO:0032259">
    <property type="term" value="P:methylation"/>
    <property type="evidence" value="ECO:0007669"/>
    <property type="project" value="UniProtKB-KW"/>
</dbReference>
<organism evidence="3 4">
    <name type="scientific">Aurantimonas marianensis</name>
    <dbReference type="NCBI Taxonomy" id="2920428"/>
    <lineage>
        <taxon>Bacteria</taxon>
        <taxon>Pseudomonadati</taxon>
        <taxon>Pseudomonadota</taxon>
        <taxon>Alphaproteobacteria</taxon>
        <taxon>Hyphomicrobiales</taxon>
        <taxon>Aurantimonadaceae</taxon>
        <taxon>Aurantimonas</taxon>
    </lineage>
</organism>